<feature type="region of interest" description="Disordered" evidence="1">
    <location>
        <begin position="287"/>
        <end position="354"/>
    </location>
</feature>
<feature type="compositionally biased region" description="Polar residues" evidence="1">
    <location>
        <begin position="438"/>
        <end position="451"/>
    </location>
</feature>
<evidence type="ECO:0000256" key="1">
    <source>
        <dbReference type="SAM" id="MobiDB-lite"/>
    </source>
</evidence>
<evidence type="ECO:0000313" key="3">
    <source>
        <dbReference type="Proteomes" id="UP001303160"/>
    </source>
</evidence>
<dbReference type="EMBL" id="MU863876">
    <property type="protein sequence ID" value="KAK4205479.1"/>
    <property type="molecule type" value="Genomic_DNA"/>
</dbReference>
<protein>
    <submittedName>
        <fullName evidence="2">Uncharacterized protein</fullName>
    </submittedName>
</protein>
<comment type="caution">
    <text evidence="2">The sequence shown here is derived from an EMBL/GenBank/DDBJ whole genome shotgun (WGS) entry which is preliminary data.</text>
</comment>
<feature type="compositionally biased region" description="Basic and acidic residues" evidence="1">
    <location>
        <begin position="300"/>
        <end position="317"/>
    </location>
</feature>
<feature type="compositionally biased region" description="Low complexity" evidence="1">
    <location>
        <begin position="207"/>
        <end position="221"/>
    </location>
</feature>
<feature type="compositionally biased region" description="Polar residues" evidence="1">
    <location>
        <begin position="530"/>
        <end position="549"/>
    </location>
</feature>
<accession>A0AAN7B085</accession>
<feature type="compositionally biased region" description="Low complexity" evidence="1">
    <location>
        <begin position="452"/>
        <end position="463"/>
    </location>
</feature>
<feature type="compositionally biased region" description="Basic and acidic residues" evidence="1">
    <location>
        <begin position="222"/>
        <end position="235"/>
    </location>
</feature>
<sequence>MLTDFNNATWYRSWILYSKPSWADLHEIGSLAFEEIFKDIKNARLEQTDAYTHKNLLVATLCHREKRGQYCIRQSTIPRGRVKDDLRDFGASKAPAWWHANSRPGREGPNVYTGLHAEDGVLFRHEREWRKAHPTRHPFEGQHLRLYVYGEQATLPGMTGNVPCQVDPCSDQSKSKKPCCRTVLTRLGVQFLIRARETAINRDLNDGTGSVVSGTSSLSNPRSEESSKSFGRGRDVYETGIPLTAEDWDQIDPDNYEFKDPLSSQDWNSLLDMAGPTTLSEHDHYLGRERAGPSAPEPSRGYHPDDRPRRHEGERYEQGPSRYKSRKKSRSADEDYDSYGQHDSEKSYTKHDDYSRYSDYYSNYQYDGSKYSRGGYSRALPPRPGGYDKYPVPGCDSKPQDPAPVSGLEKAMGRLNLRETPSPKLSVGQRAGRLEATNDATLGKVSSVQSRLSPSGSSAAGLAPERKTERGYRDNLSSPLVPSAPLNTHARSRPAARTPQNRELIDNAQPVGKQRASADRQVPVVVTKSKGGSPTARSKATSSIATQRNRVADLGRPAEALGGATSLFHRSLSHGADRGTESCGAGEVRRVERRLKPIPTR</sequence>
<keyword evidence="3" id="KW-1185">Reference proteome</keyword>
<gene>
    <name evidence="2" type="ORF">QBC40DRAFT_162372</name>
</gene>
<feature type="region of interest" description="Disordered" evidence="1">
    <location>
        <begin position="367"/>
        <end position="553"/>
    </location>
</feature>
<reference evidence="2" key="1">
    <citation type="journal article" date="2023" name="Mol. Phylogenet. Evol.">
        <title>Genome-scale phylogeny and comparative genomics of the fungal order Sordariales.</title>
        <authorList>
            <person name="Hensen N."/>
            <person name="Bonometti L."/>
            <person name="Westerberg I."/>
            <person name="Brannstrom I.O."/>
            <person name="Guillou S."/>
            <person name="Cros-Aarteil S."/>
            <person name="Calhoun S."/>
            <person name="Haridas S."/>
            <person name="Kuo A."/>
            <person name="Mondo S."/>
            <person name="Pangilinan J."/>
            <person name="Riley R."/>
            <person name="LaButti K."/>
            <person name="Andreopoulos B."/>
            <person name="Lipzen A."/>
            <person name="Chen C."/>
            <person name="Yan M."/>
            <person name="Daum C."/>
            <person name="Ng V."/>
            <person name="Clum A."/>
            <person name="Steindorff A."/>
            <person name="Ohm R.A."/>
            <person name="Martin F."/>
            <person name="Silar P."/>
            <person name="Natvig D.O."/>
            <person name="Lalanne C."/>
            <person name="Gautier V."/>
            <person name="Ament-Velasquez S.L."/>
            <person name="Kruys A."/>
            <person name="Hutchinson M.I."/>
            <person name="Powell A.J."/>
            <person name="Barry K."/>
            <person name="Miller A.N."/>
            <person name="Grigoriev I.V."/>
            <person name="Debuchy R."/>
            <person name="Gladieux P."/>
            <person name="Hiltunen Thoren M."/>
            <person name="Johannesson H."/>
        </authorList>
    </citation>
    <scope>NUCLEOTIDE SEQUENCE</scope>
    <source>
        <strain evidence="2">CBS 315.58</strain>
    </source>
</reference>
<feature type="compositionally biased region" description="Basic and acidic residues" evidence="1">
    <location>
        <begin position="464"/>
        <end position="473"/>
    </location>
</feature>
<feature type="compositionally biased region" description="Basic and acidic residues" evidence="1">
    <location>
        <begin position="340"/>
        <end position="354"/>
    </location>
</feature>
<evidence type="ECO:0000313" key="2">
    <source>
        <dbReference type="EMBL" id="KAK4205479.1"/>
    </source>
</evidence>
<reference evidence="2" key="2">
    <citation type="submission" date="2023-05" db="EMBL/GenBank/DDBJ databases">
        <authorList>
            <consortium name="Lawrence Berkeley National Laboratory"/>
            <person name="Steindorff A."/>
            <person name="Hensen N."/>
            <person name="Bonometti L."/>
            <person name="Westerberg I."/>
            <person name="Brannstrom I.O."/>
            <person name="Guillou S."/>
            <person name="Cros-Aarteil S."/>
            <person name="Calhoun S."/>
            <person name="Haridas S."/>
            <person name="Kuo A."/>
            <person name="Mondo S."/>
            <person name="Pangilinan J."/>
            <person name="Riley R."/>
            <person name="Labutti K."/>
            <person name="Andreopoulos B."/>
            <person name="Lipzen A."/>
            <person name="Chen C."/>
            <person name="Yanf M."/>
            <person name="Daum C."/>
            <person name="Ng V."/>
            <person name="Clum A."/>
            <person name="Ohm R."/>
            <person name="Martin F."/>
            <person name="Silar P."/>
            <person name="Natvig D."/>
            <person name="Lalanne C."/>
            <person name="Gautier V."/>
            <person name="Ament-Velasquez S.L."/>
            <person name="Kruys A."/>
            <person name="Hutchinson M.I."/>
            <person name="Powell A.J."/>
            <person name="Barry K."/>
            <person name="Miller A.N."/>
            <person name="Grigoriev I.V."/>
            <person name="Debuchy R."/>
            <person name="Gladieux P."/>
            <person name="Thoren M.H."/>
            <person name="Johannesson H."/>
        </authorList>
    </citation>
    <scope>NUCLEOTIDE SEQUENCE</scope>
    <source>
        <strain evidence="2">CBS 315.58</strain>
    </source>
</reference>
<organism evidence="2 3">
    <name type="scientific">Triangularia verruculosa</name>
    <dbReference type="NCBI Taxonomy" id="2587418"/>
    <lineage>
        <taxon>Eukaryota</taxon>
        <taxon>Fungi</taxon>
        <taxon>Dikarya</taxon>
        <taxon>Ascomycota</taxon>
        <taxon>Pezizomycotina</taxon>
        <taxon>Sordariomycetes</taxon>
        <taxon>Sordariomycetidae</taxon>
        <taxon>Sordariales</taxon>
        <taxon>Podosporaceae</taxon>
        <taxon>Triangularia</taxon>
    </lineage>
</organism>
<feature type="region of interest" description="Disordered" evidence="1">
    <location>
        <begin position="572"/>
        <end position="601"/>
    </location>
</feature>
<feature type="region of interest" description="Disordered" evidence="1">
    <location>
        <begin position="204"/>
        <end position="235"/>
    </location>
</feature>
<proteinExistence type="predicted"/>
<dbReference type="AlphaFoldDB" id="A0AAN7B085"/>
<name>A0AAN7B085_9PEZI</name>
<dbReference type="Proteomes" id="UP001303160">
    <property type="component" value="Unassembled WGS sequence"/>
</dbReference>